<evidence type="ECO:0000313" key="2">
    <source>
        <dbReference type="Proteomes" id="UP000000328"/>
    </source>
</evidence>
<dbReference type="RefSeq" id="WP_013224268.1">
    <property type="nucleotide sequence ID" value="NC_014318.1"/>
</dbReference>
<dbReference type="SUPFAM" id="SSF48452">
    <property type="entry name" value="TPR-like"/>
    <property type="match status" value="1"/>
</dbReference>
<dbReference type="GeneID" id="92870173"/>
<gene>
    <name evidence="1" type="ordered locus">AMED_2395</name>
</gene>
<dbReference type="OrthoDB" id="5181696at2"/>
<evidence type="ECO:0000313" key="1">
    <source>
        <dbReference type="EMBL" id="ADJ44191.1"/>
    </source>
</evidence>
<name>A0A0H3D1W5_AMYMU</name>
<reference evidence="1 2" key="1">
    <citation type="journal article" date="2010" name="Cell Res.">
        <title>Complete genome sequence of the rifamycin SV-producing Amycolatopsis mediterranei U32 revealed its genetic characteristics in phylogeny and metabolism.</title>
        <authorList>
            <person name="Zhao W."/>
            <person name="Zhong Y."/>
            <person name="Yuan H."/>
            <person name="Wang J."/>
            <person name="Zheng H."/>
            <person name="Wang Y."/>
            <person name="Cen X."/>
            <person name="Xu F."/>
            <person name="Bai J."/>
            <person name="Han X."/>
            <person name="Lu G."/>
            <person name="Zhu Y."/>
            <person name="Shao Z."/>
            <person name="Yan H."/>
            <person name="Li C."/>
            <person name="Peng N."/>
            <person name="Zhang Z."/>
            <person name="Zhang Y."/>
            <person name="Lin W."/>
            <person name="Fan Y."/>
            <person name="Qin Z."/>
            <person name="Hu Y."/>
            <person name="Zhu B."/>
            <person name="Wang S."/>
            <person name="Ding X."/>
            <person name="Zhao G.P."/>
        </authorList>
    </citation>
    <scope>NUCLEOTIDE SEQUENCE [LARGE SCALE GENOMIC DNA]</scope>
    <source>
        <strain evidence="2">U-32</strain>
    </source>
</reference>
<organism evidence="1 2">
    <name type="scientific">Amycolatopsis mediterranei (strain U-32)</name>
    <dbReference type="NCBI Taxonomy" id="749927"/>
    <lineage>
        <taxon>Bacteria</taxon>
        <taxon>Bacillati</taxon>
        <taxon>Actinomycetota</taxon>
        <taxon>Actinomycetes</taxon>
        <taxon>Pseudonocardiales</taxon>
        <taxon>Pseudonocardiaceae</taxon>
        <taxon>Amycolatopsis</taxon>
    </lineage>
</organism>
<dbReference type="PATRIC" id="fig|749927.5.peg.2472"/>
<dbReference type="AlphaFoldDB" id="A0A0H3D1W5"/>
<dbReference type="EMBL" id="CP002000">
    <property type="protein sequence ID" value="ADJ44191.1"/>
    <property type="molecule type" value="Genomic_DNA"/>
</dbReference>
<dbReference type="KEGG" id="amd:AMED_2395"/>
<dbReference type="InterPro" id="IPR011990">
    <property type="entry name" value="TPR-like_helical_dom_sf"/>
</dbReference>
<accession>A0A0H3D1W5</accession>
<dbReference type="Gene3D" id="1.25.40.10">
    <property type="entry name" value="Tetratricopeptide repeat domain"/>
    <property type="match status" value="1"/>
</dbReference>
<sequence>MNSLKERIGSHAEACTKRALKHYGNVLRTALADGQFPMRVDSLVAVLRTATKGDSARYDDELVPYVGALVEILANVGRGNQPHREEGLIELFETTLTQLHARGNRTTDIRLLLARYSAALSNGGRRRLEIIRSAISESRDADEKLRAVLVLAKYHIDISDYDAAFRYLDECEALAEEAGTGRFEIYDVHTTRGIALFYNNIRLARHSLARGVSCELASSSPAVCRATASALHYLGRIQATRGDHRGALTHVVAAQHIKDTLNPESGQLGFFHLRTGEILLAAGNTSAGKDHLREAGRLFHDVHSRSTAEAQLNSTLAGVAAAEGNTAAAEKLLHEALASARRDNYPRGELLFSLQIFLLQLRRGTLIAAVKTATGVIGVVRRTEPGEWRWIFRRVRVSSFAFLLAFLRPGKRAEPPSPPQCPCPIHRNVPLAELLDEVKAALPPTT</sequence>
<proteinExistence type="predicted"/>
<dbReference type="HOGENOM" id="CLU_613445_0_0_11"/>
<protein>
    <submittedName>
        <fullName evidence="1">Uncharacterized protein</fullName>
    </submittedName>
</protein>
<dbReference type="eggNOG" id="COG0457">
    <property type="taxonomic scope" value="Bacteria"/>
</dbReference>
<dbReference type="Proteomes" id="UP000000328">
    <property type="component" value="Chromosome"/>
</dbReference>